<comment type="caution">
    <text evidence="2">The sequence shown here is derived from an EMBL/GenBank/DDBJ whole genome shotgun (WGS) entry which is preliminary data.</text>
</comment>
<dbReference type="GeneID" id="92359334"/>
<feature type="compositionally biased region" description="Basic and acidic residues" evidence="1">
    <location>
        <begin position="115"/>
        <end position="127"/>
    </location>
</feature>
<accession>A0A836H7I7</accession>
<sequence>MLRPSVFNWLERKNVRPIMDKVARSAARGPSANHSASHAAAGAASSSVYHTGDMDDVDGAESLDMMDDIPTDSFGLHASAAPRRHAHPPEPRPRAAGNHSWSSGANFAGAGSGALEHRDRLRREERPANPTRRVITAARRHHSLPTELPSAFRQAHAPAPQTPLSSSPREAQFTDHVTDAPHHEDSRYTAAAVSPPDDSDGATGTDAETAESSGSKTTTAKSSDAYRFLLHHIDAEIAALQRRHASVTTRRQSVQTRQTQRIKELFELMEHPWTLLPTEVQPALPATGVDVYIKEQQIARLQQNPAHPIPEGQDKMYVLALHKNYKSMPAGRKRFYEEAAHHNAAVREELKYMLTRGCSRFEAFLDSIKECTMEMAREGQVPELPTTHAQNRFNAARGSGSNYRHANTLKTLPAGGDASSMRSRKSHQPVHPQQGVLAREASVGDEAEAEEGDTGAEAEKEGEVMQAAKEAGRGTKRVSVGLKRGRKASQRIKAAAKKAHSIASTPAAGGHSSAKVPKGRKGPPPTSAKKQSIAKPAKKGKSSIGARTGANSRGISKGVGRAASSAGVSRSIPLPNLDHLAIKKIKRMVGPPHGSGGAAMKTAKKVSPSLKAAGGGKKKRAK</sequence>
<feature type="compositionally biased region" description="Acidic residues" evidence="1">
    <location>
        <begin position="443"/>
        <end position="456"/>
    </location>
</feature>
<feature type="compositionally biased region" description="Acidic residues" evidence="1">
    <location>
        <begin position="54"/>
        <end position="70"/>
    </location>
</feature>
<name>A0A836H7I7_9TRYP</name>
<protein>
    <submittedName>
        <fullName evidence="2">Uncharacterized protein</fullName>
    </submittedName>
</protein>
<feature type="compositionally biased region" description="Low complexity" evidence="1">
    <location>
        <begin position="94"/>
        <end position="109"/>
    </location>
</feature>
<dbReference type="EMBL" id="JAFHLR010000031">
    <property type="protein sequence ID" value="KAG5471835.1"/>
    <property type="molecule type" value="Genomic_DNA"/>
</dbReference>
<feature type="compositionally biased region" description="Low complexity" evidence="1">
    <location>
        <begin position="210"/>
        <end position="220"/>
    </location>
</feature>
<dbReference type="AlphaFoldDB" id="A0A836H7I7"/>
<feature type="region of interest" description="Disordered" evidence="1">
    <location>
        <begin position="26"/>
        <end position="220"/>
    </location>
</feature>
<gene>
    <name evidence="2" type="ORF">LSCM4_03393</name>
</gene>
<dbReference type="Proteomes" id="UP000674143">
    <property type="component" value="Chromosome 31"/>
</dbReference>
<feature type="compositionally biased region" description="Polar residues" evidence="1">
    <location>
        <begin position="397"/>
        <end position="410"/>
    </location>
</feature>
<proteinExistence type="predicted"/>
<evidence type="ECO:0000256" key="1">
    <source>
        <dbReference type="SAM" id="MobiDB-lite"/>
    </source>
</evidence>
<evidence type="ECO:0000313" key="3">
    <source>
        <dbReference type="Proteomes" id="UP000674143"/>
    </source>
</evidence>
<organism evidence="2 3">
    <name type="scientific">Leishmania orientalis</name>
    <dbReference type="NCBI Taxonomy" id="2249476"/>
    <lineage>
        <taxon>Eukaryota</taxon>
        <taxon>Discoba</taxon>
        <taxon>Euglenozoa</taxon>
        <taxon>Kinetoplastea</taxon>
        <taxon>Metakinetoplastina</taxon>
        <taxon>Trypanosomatida</taxon>
        <taxon>Trypanosomatidae</taxon>
        <taxon>Leishmaniinae</taxon>
        <taxon>Leishmania</taxon>
    </lineage>
</organism>
<feature type="region of interest" description="Disordered" evidence="1">
    <location>
        <begin position="588"/>
        <end position="622"/>
    </location>
</feature>
<feature type="compositionally biased region" description="Low complexity" evidence="1">
    <location>
        <begin position="31"/>
        <end position="47"/>
    </location>
</feature>
<dbReference type="RefSeq" id="XP_067060952.1">
    <property type="nucleotide sequence ID" value="XM_067205400.1"/>
</dbReference>
<feature type="compositionally biased region" description="Basic residues" evidence="1">
    <location>
        <begin position="483"/>
        <end position="500"/>
    </location>
</feature>
<keyword evidence="3" id="KW-1185">Reference proteome</keyword>
<feature type="compositionally biased region" description="Basic and acidic residues" evidence="1">
    <location>
        <begin position="172"/>
        <end position="187"/>
    </location>
</feature>
<feature type="region of interest" description="Disordered" evidence="1">
    <location>
        <begin position="397"/>
        <end position="574"/>
    </location>
</feature>
<dbReference type="KEGG" id="loi:92359334"/>
<feature type="compositionally biased region" description="Low complexity" evidence="1">
    <location>
        <begin position="558"/>
        <end position="571"/>
    </location>
</feature>
<reference evidence="2 3" key="1">
    <citation type="submission" date="2021-02" db="EMBL/GenBank/DDBJ databases">
        <title>Leishmania (Mundinia) orientalis Genome sequencing and assembly.</title>
        <authorList>
            <person name="Almutairi H."/>
            <person name="Gatherer D."/>
        </authorList>
    </citation>
    <scope>NUCLEOTIDE SEQUENCE [LARGE SCALE GENOMIC DNA]</scope>
    <source>
        <strain evidence="2">LSCM4</strain>
    </source>
</reference>
<evidence type="ECO:0000313" key="2">
    <source>
        <dbReference type="EMBL" id="KAG5471835.1"/>
    </source>
</evidence>